<reference evidence="2" key="1">
    <citation type="submission" date="2021-01" db="EMBL/GenBank/DDBJ databases">
        <authorList>
            <person name="Corre E."/>
            <person name="Pelletier E."/>
            <person name="Niang G."/>
            <person name="Scheremetjew M."/>
            <person name="Finn R."/>
            <person name="Kale V."/>
            <person name="Holt S."/>
            <person name="Cochrane G."/>
            <person name="Meng A."/>
            <person name="Brown T."/>
            <person name="Cohen L."/>
        </authorList>
    </citation>
    <scope>NUCLEOTIDE SEQUENCE</scope>
    <source>
        <strain evidence="2">10249 10 AB</strain>
    </source>
</reference>
<dbReference type="EMBL" id="HBIX01027856">
    <property type="protein sequence ID" value="CAE0726058.1"/>
    <property type="molecule type" value="Transcribed_RNA"/>
</dbReference>
<dbReference type="AlphaFoldDB" id="A0A7S4ATZ3"/>
<gene>
    <name evidence="2" type="ORF">PAUS00366_LOCUS18815</name>
</gene>
<organism evidence="2">
    <name type="scientific">Pseudo-nitzschia australis</name>
    <dbReference type="NCBI Taxonomy" id="44445"/>
    <lineage>
        <taxon>Eukaryota</taxon>
        <taxon>Sar</taxon>
        <taxon>Stramenopiles</taxon>
        <taxon>Ochrophyta</taxon>
        <taxon>Bacillariophyta</taxon>
        <taxon>Bacillariophyceae</taxon>
        <taxon>Bacillariophycidae</taxon>
        <taxon>Bacillariales</taxon>
        <taxon>Bacillariaceae</taxon>
        <taxon>Pseudo-nitzschia</taxon>
    </lineage>
</organism>
<feature type="signal peptide" evidence="1">
    <location>
        <begin position="1"/>
        <end position="22"/>
    </location>
</feature>
<accession>A0A7S4ATZ3</accession>
<name>A0A7S4ATZ3_9STRA</name>
<feature type="chain" id="PRO_5031369490" evidence="1">
    <location>
        <begin position="23"/>
        <end position="205"/>
    </location>
</feature>
<sequence length="205" mass="21538">MIPSRSTNIAAATFSAVLIASASPQLASVAAFSPSLATHSTISTATATTTAHATPTTSIDVSDLGLTMEDLDKPIPAELFGDFKITTSGYQSTSRVESVNDEGCLWEESSDAIEATLSIEGLRGQPVGAMDLAISKTSVTVSVFGYSVWSCILKGECVPESAAYQIQDGYDKTPLITLSIAKKKESASDKRWDGFIESVGEDSIL</sequence>
<protein>
    <submittedName>
        <fullName evidence="2">Uncharacterized protein</fullName>
    </submittedName>
</protein>
<evidence type="ECO:0000313" key="2">
    <source>
        <dbReference type="EMBL" id="CAE0726058.1"/>
    </source>
</evidence>
<evidence type="ECO:0000256" key="1">
    <source>
        <dbReference type="SAM" id="SignalP"/>
    </source>
</evidence>
<keyword evidence="1" id="KW-0732">Signal</keyword>
<proteinExistence type="predicted"/>